<evidence type="ECO:0000313" key="2">
    <source>
        <dbReference type="EMBL" id="MFD1063514.1"/>
    </source>
</evidence>
<accession>A0ABW3N758</accession>
<dbReference type="InterPro" id="IPR018673">
    <property type="entry name" value="DUF2141"/>
</dbReference>
<comment type="caution">
    <text evidence="2">The sequence shown here is derived from an EMBL/GenBank/DDBJ whole genome shotgun (WGS) entry which is preliminary data.</text>
</comment>
<organism evidence="2 3">
    <name type="scientific">Winogradskyella litorisediminis</name>
    <dbReference type="NCBI Taxonomy" id="1156618"/>
    <lineage>
        <taxon>Bacteria</taxon>
        <taxon>Pseudomonadati</taxon>
        <taxon>Bacteroidota</taxon>
        <taxon>Flavobacteriia</taxon>
        <taxon>Flavobacteriales</taxon>
        <taxon>Flavobacteriaceae</taxon>
        <taxon>Winogradskyella</taxon>
    </lineage>
</organism>
<evidence type="ECO:0000313" key="3">
    <source>
        <dbReference type="Proteomes" id="UP001597013"/>
    </source>
</evidence>
<dbReference type="RefSeq" id="WP_386130555.1">
    <property type="nucleotide sequence ID" value="NZ_JBHTJL010000011.1"/>
</dbReference>
<sequence length="137" mass="15108">MKNLFLSIALVITSLFSFAQDGKTITVTIDNVSNNDGVVMLALHNKDTFMKTEPIQATASKIEDNKVVVTFENVKPGEYAVLANHDANNNGKMDFRANGMPLEDYGASNNVMSYGPPQFSDAKFILADKDLELNIRF</sequence>
<keyword evidence="3" id="KW-1185">Reference proteome</keyword>
<feature type="chain" id="PRO_5045929312" evidence="1">
    <location>
        <begin position="20"/>
        <end position="137"/>
    </location>
</feature>
<dbReference type="Pfam" id="PF09912">
    <property type="entry name" value="DUF2141"/>
    <property type="match status" value="1"/>
</dbReference>
<name>A0ABW3N758_9FLAO</name>
<reference evidence="3" key="1">
    <citation type="journal article" date="2019" name="Int. J. Syst. Evol. Microbiol.">
        <title>The Global Catalogue of Microorganisms (GCM) 10K type strain sequencing project: providing services to taxonomists for standard genome sequencing and annotation.</title>
        <authorList>
            <consortium name="The Broad Institute Genomics Platform"/>
            <consortium name="The Broad Institute Genome Sequencing Center for Infectious Disease"/>
            <person name="Wu L."/>
            <person name="Ma J."/>
        </authorList>
    </citation>
    <scope>NUCLEOTIDE SEQUENCE [LARGE SCALE GENOMIC DNA]</scope>
    <source>
        <strain evidence="3">CCUG 62215</strain>
    </source>
</reference>
<dbReference type="Proteomes" id="UP001597013">
    <property type="component" value="Unassembled WGS sequence"/>
</dbReference>
<proteinExistence type="predicted"/>
<protein>
    <submittedName>
        <fullName evidence="2">DUF2141 domain-containing protein</fullName>
    </submittedName>
</protein>
<gene>
    <name evidence="2" type="ORF">ACFQ1Q_09680</name>
</gene>
<feature type="signal peptide" evidence="1">
    <location>
        <begin position="1"/>
        <end position="19"/>
    </location>
</feature>
<evidence type="ECO:0000256" key="1">
    <source>
        <dbReference type="SAM" id="SignalP"/>
    </source>
</evidence>
<dbReference type="EMBL" id="JBHTJL010000011">
    <property type="protein sequence ID" value="MFD1063514.1"/>
    <property type="molecule type" value="Genomic_DNA"/>
</dbReference>
<keyword evidence="1" id="KW-0732">Signal</keyword>